<accession>A0AAV8W837</accession>
<comment type="similarity">
    <text evidence="1">Belongs to the LAMTOR3 family.</text>
</comment>
<dbReference type="Proteomes" id="UP001159042">
    <property type="component" value="Unassembled WGS sequence"/>
</dbReference>
<evidence type="ECO:0000313" key="2">
    <source>
        <dbReference type="EMBL" id="KAJ8922326.1"/>
    </source>
</evidence>
<dbReference type="SMART" id="SM01278">
    <property type="entry name" value="MAPKK1_Int"/>
    <property type="match status" value="1"/>
</dbReference>
<dbReference type="PANTHER" id="PTHR13378">
    <property type="entry name" value="REGULATOR COMPLEX PROTEIN LAMTOR3"/>
    <property type="match status" value="1"/>
</dbReference>
<dbReference type="GO" id="GO:0071986">
    <property type="term" value="C:Ragulator complex"/>
    <property type="evidence" value="ECO:0007669"/>
    <property type="project" value="TreeGrafter"/>
</dbReference>
<dbReference type="Gene3D" id="3.30.450.30">
    <property type="entry name" value="Dynein light chain 2a, cytoplasmic"/>
    <property type="match status" value="1"/>
</dbReference>
<dbReference type="EMBL" id="JANEYG010000007">
    <property type="protein sequence ID" value="KAJ8922326.1"/>
    <property type="molecule type" value="Genomic_DNA"/>
</dbReference>
<keyword evidence="3" id="KW-1185">Reference proteome</keyword>
<proteinExistence type="inferred from homology"/>
<evidence type="ECO:0000256" key="1">
    <source>
        <dbReference type="ARBA" id="ARBA00005356"/>
    </source>
</evidence>
<sequence>MVEEIRKSVQDLLTKVSGLYCILITDRDGVPLLKVTSDKVPDQITRSNIVSTFSLAIDQGSKLGLGKTSTVICSYSQYQVIQMNKLPLIVTFVTSNTCNTGYVLELEKQLNPIISELALAVAES</sequence>
<dbReference type="InterPro" id="IPR015019">
    <property type="entry name" value="LAMTOR3"/>
</dbReference>
<organism evidence="2 3">
    <name type="scientific">Exocentrus adspersus</name>
    <dbReference type="NCBI Taxonomy" id="1586481"/>
    <lineage>
        <taxon>Eukaryota</taxon>
        <taxon>Metazoa</taxon>
        <taxon>Ecdysozoa</taxon>
        <taxon>Arthropoda</taxon>
        <taxon>Hexapoda</taxon>
        <taxon>Insecta</taxon>
        <taxon>Pterygota</taxon>
        <taxon>Neoptera</taxon>
        <taxon>Endopterygota</taxon>
        <taxon>Coleoptera</taxon>
        <taxon>Polyphaga</taxon>
        <taxon>Cucujiformia</taxon>
        <taxon>Chrysomeloidea</taxon>
        <taxon>Cerambycidae</taxon>
        <taxon>Lamiinae</taxon>
        <taxon>Acanthocinini</taxon>
        <taxon>Exocentrus</taxon>
    </lineage>
</organism>
<dbReference type="SUPFAM" id="SSF103196">
    <property type="entry name" value="Roadblock/LC7 domain"/>
    <property type="match status" value="1"/>
</dbReference>
<dbReference type="Pfam" id="PF08923">
    <property type="entry name" value="MAPKK1_Int"/>
    <property type="match status" value="1"/>
</dbReference>
<name>A0AAV8W837_9CUCU</name>
<reference evidence="2 3" key="1">
    <citation type="journal article" date="2023" name="Insect Mol. Biol.">
        <title>Genome sequencing provides insights into the evolution of gene families encoding plant cell wall-degrading enzymes in longhorned beetles.</title>
        <authorList>
            <person name="Shin N.R."/>
            <person name="Okamura Y."/>
            <person name="Kirsch R."/>
            <person name="Pauchet Y."/>
        </authorList>
    </citation>
    <scope>NUCLEOTIDE SEQUENCE [LARGE SCALE GENOMIC DNA]</scope>
    <source>
        <strain evidence="2">EAD_L_NR</strain>
    </source>
</reference>
<dbReference type="PANTHER" id="PTHR13378:SF1">
    <property type="entry name" value="RAGULATOR COMPLEX PROTEIN LAMTOR3"/>
    <property type="match status" value="1"/>
</dbReference>
<comment type="caution">
    <text evidence="2">The sequence shown here is derived from an EMBL/GenBank/DDBJ whole genome shotgun (WGS) entry which is preliminary data.</text>
</comment>
<dbReference type="GO" id="GO:0032008">
    <property type="term" value="P:positive regulation of TOR signaling"/>
    <property type="evidence" value="ECO:0007669"/>
    <property type="project" value="TreeGrafter"/>
</dbReference>
<gene>
    <name evidence="2" type="ORF">NQ315_004269</name>
</gene>
<dbReference type="GO" id="GO:0071230">
    <property type="term" value="P:cellular response to amino acid stimulus"/>
    <property type="evidence" value="ECO:0007669"/>
    <property type="project" value="TreeGrafter"/>
</dbReference>
<dbReference type="AlphaFoldDB" id="A0AAV8W837"/>
<evidence type="ECO:0000313" key="3">
    <source>
        <dbReference type="Proteomes" id="UP001159042"/>
    </source>
</evidence>
<protein>
    <submittedName>
        <fullName evidence="2">Uncharacterized protein</fullName>
    </submittedName>
</protein>
<dbReference type="FunFam" id="3.30.450.30:FF:000003">
    <property type="entry name" value="ragulator complex protein LAMTOR3 homolog"/>
    <property type="match status" value="1"/>
</dbReference>